<comment type="caution">
    <text evidence="1">The sequence shown here is derived from an EMBL/GenBank/DDBJ whole genome shotgun (WGS) entry which is preliminary data.</text>
</comment>
<dbReference type="InterPro" id="IPR019114">
    <property type="entry name" value="Chap_lipoprot_PulS/OutS-like"/>
</dbReference>
<dbReference type="Gene3D" id="1.20.58.1630">
    <property type="entry name" value="Chaperone lipoprotein PulS/OutS"/>
    <property type="match status" value="1"/>
</dbReference>
<gene>
    <name evidence="1" type="ORF">DJ58_4005</name>
</gene>
<dbReference type="GeneID" id="57905895"/>
<dbReference type="NCBIfam" id="TIGR01004">
    <property type="entry name" value="PulS_OutS"/>
    <property type="match status" value="1"/>
</dbReference>
<name>A0ABR4W7K5_YERFR</name>
<dbReference type="Proteomes" id="UP000029430">
    <property type="component" value="Unassembled WGS sequence"/>
</dbReference>
<dbReference type="EMBL" id="JPPS01000003">
    <property type="protein sequence ID" value="KGA48688.1"/>
    <property type="molecule type" value="Genomic_DNA"/>
</dbReference>
<organism evidence="1 2">
    <name type="scientific">Yersinia frederiksenii ATCC 33641</name>
    <dbReference type="NCBI Taxonomy" id="349966"/>
    <lineage>
        <taxon>Bacteria</taxon>
        <taxon>Pseudomonadati</taxon>
        <taxon>Pseudomonadota</taxon>
        <taxon>Gammaproteobacteria</taxon>
        <taxon>Enterobacterales</taxon>
        <taxon>Yersiniaceae</taxon>
        <taxon>Yersinia</taxon>
    </lineage>
</organism>
<reference evidence="1 2" key="1">
    <citation type="submission" date="2014-07" db="EMBL/GenBank/DDBJ databases">
        <authorList>
            <person name="Bishop-Lilly K.A."/>
            <person name="Broomall S.M."/>
            <person name="Chain P.S."/>
            <person name="Chertkov O."/>
            <person name="Coyne S.R."/>
            <person name="Daligault H.E."/>
            <person name="Davenport K.W."/>
            <person name="Erkkila T."/>
            <person name="Frey K.G."/>
            <person name="Gibbons H.S."/>
            <person name="Gu W."/>
            <person name="Jaissle J."/>
            <person name="Johnson S.L."/>
            <person name="Koroleva G.I."/>
            <person name="Ladner J.T."/>
            <person name="Lo C.-C."/>
            <person name="Minogue T.D."/>
            <person name="Munk C."/>
            <person name="Palacios G.F."/>
            <person name="Redden C.L."/>
            <person name="Rosenzweig C.N."/>
            <person name="Scholz M.B."/>
            <person name="Teshima H."/>
            <person name="Xu Y."/>
        </authorList>
    </citation>
    <scope>NUCLEOTIDE SEQUENCE [LARGE SCALE GENOMIC DNA]</scope>
    <source>
        <strain evidence="1 2">ATCC 33641</strain>
    </source>
</reference>
<keyword evidence="2" id="KW-1185">Reference proteome</keyword>
<dbReference type="PROSITE" id="PS51257">
    <property type="entry name" value="PROKAR_LIPOPROTEIN"/>
    <property type="match status" value="1"/>
</dbReference>
<evidence type="ECO:0000313" key="2">
    <source>
        <dbReference type="Proteomes" id="UP000029430"/>
    </source>
</evidence>
<protein>
    <submittedName>
        <fullName evidence="1">Bacterial chaperone lipo family protein</fullName>
    </submittedName>
</protein>
<accession>A0ABR4W7K5</accession>
<dbReference type="InterPro" id="IPR005699">
    <property type="entry name" value="Chap_lipoprot_PulS/OutS"/>
</dbReference>
<dbReference type="RefSeq" id="WP_161598500.1">
    <property type="nucleotide sequence ID" value="NZ_AALE02000003.1"/>
</dbReference>
<sequence>MKKAKVILFIAPIIFGCQLNNKNNVIEKNIIEQITALTSSIRFLKDMCHIEGLPNEEEIVKSAVRMIKNNNITLSSKFHMVISNRTQARYQGIKAHKVEHDIKCSEFESILNNFITKTRT</sequence>
<proteinExistence type="predicted"/>
<dbReference type="InterPro" id="IPR038432">
    <property type="entry name" value="PulS/OutS-like_sf"/>
</dbReference>
<dbReference type="Pfam" id="PF09691">
    <property type="entry name" value="T2SS_PulS_OutS"/>
    <property type="match status" value="1"/>
</dbReference>
<evidence type="ECO:0000313" key="1">
    <source>
        <dbReference type="EMBL" id="KGA48688.1"/>
    </source>
</evidence>